<dbReference type="PANTHER" id="PTHR39344">
    <property type="entry name" value="UPF0182 PROTEIN SLL1060"/>
    <property type="match status" value="1"/>
</dbReference>
<dbReference type="PANTHER" id="PTHR39344:SF1">
    <property type="entry name" value="UPF0182 PROTEIN SLL1060"/>
    <property type="match status" value="1"/>
</dbReference>
<keyword evidence="2 5" id="KW-0812">Transmembrane</keyword>
<dbReference type="InterPro" id="IPR005372">
    <property type="entry name" value="UPF0182"/>
</dbReference>
<accession>A0ABY4L5R2</accession>
<keyword evidence="8" id="KW-1185">Reference proteome</keyword>
<feature type="transmembrane region" description="Helical" evidence="5">
    <location>
        <begin position="7"/>
        <end position="30"/>
    </location>
</feature>
<dbReference type="HAMAP" id="MF_01600">
    <property type="entry name" value="UPF0182"/>
    <property type="match status" value="1"/>
</dbReference>
<comment type="subcellular location">
    <subcellularLocation>
        <location evidence="5">Cell membrane</location>
        <topology evidence="5">Multi-pass membrane protein</topology>
    </subcellularLocation>
</comment>
<evidence type="ECO:0000256" key="4">
    <source>
        <dbReference type="ARBA" id="ARBA00023136"/>
    </source>
</evidence>
<reference evidence="7 8" key="1">
    <citation type="submission" date="2020-04" db="EMBL/GenBank/DDBJ databases">
        <title>Thermobifida alba genome sequencing and assembly.</title>
        <authorList>
            <person name="Luzics S."/>
            <person name="Horvath B."/>
            <person name="Nagy I."/>
            <person name="Toth A."/>
            <person name="Nagy I."/>
            <person name="Kukolya J."/>
        </authorList>
    </citation>
    <scope>NUCLEOTIDE SEQUENCE [LARGE SCALE GENOMIC DNA]</scope>
    <source>
        <strain evidence="7 8">DSM 43795</strain>
    </source>
</reference>
<feature type="transmembrane region" description="Helical" evidence="5">
    <location>
        <begin position="160"/>
        <end position="182"/>
    </location>
</feature>
<dbReference type="Pfam" id="PF03699">
    <property type="entry name" value="UPF0182"/>
    <property type="match status" value="2"/>
</dbReference>
<keyword evidence="1 5" id="KW-1003">Cell membrane</keyword>
<keyword evidence="4 5" id="KW-0472">Membrane</keyword>
<keyword evidence="3 5" id="KW-1133">Transmembrane helix</keyword>
<dbReference type="RefSeq" id="WP_248591559.1">
    <property type="nucleotide sequence ID" value="NZ_BAABEB010000011.1"/>
</dbReference>
<feature type="transmembrane region" description="Helical" evidence="5">
    <location>
        <begin position="50"/>
        <end position="74"/>
    </location>
</feature>
<evidence type="ECO:0000256" key="5">
    <source>
        <dbReference type="HAMAP-Rule" id="MF_01600"/>
    </source>
</evidence>
<name>A0ABY4L5R2_THEAE</name>
<gene>
    <name evidence="7" type="ORF">FOF52_20555</name>
</gene>
<feature type="compositionally biased region" description="Low complexity" evidence="6">
    <location>
        <begin position="537"/>
        <end position="548"/>
    </location>
</feature>
<evidence type="ECO:0000256" key="1">
    <source>
        <dbReference type="ARBA" id="ARBA00022475"/>
    </source>
</evidence>
<feature type="region of interest" description="Disordered" evidence="6">
    <location>
        <begin position="927"/>
        <end position="953"/>
    </location>
</feature>
<evidence type="ECO:0000313" key="7">
    <source>
        <dbReference type="EMBL" id="UPT23037.1"/>
    </source>
</evidence>
<feature type="compositionally biased region" description="Acidic residues" evidence="6">
    <location>
        <begin position="931"/>
        <end position="946"/>
    </location>
</feature>
<feature type="transmembrane region" description="Helical" evidence="5">
    <location>
        <begin position="202"/>
        <end position="219"/>
    </location>
</feature>
<protein>
    <recommendedName>
        <fullName evidence="5">UPF0182 protein FOF52_20555</fullName>
    </recommendedName>
</protein>
<dbReference type="Proteomes" id="UP000832041">
    <property type="component" value="Chromosome"/>
</dbReference>
<proteinExistence type="inferred from homology"/>
<feature type="transmembrane region" description="Helical" evidence="5">
    <location>
        <begin position="244"/>
        <end position="267"/>
    </location>
</feature>
<sequence length="1005" mass="109994">MPRRSRLLAPVGAAVVVIIAGIMFAANFWTEYRWFDSVGYTTVFWTELRTRALLFVGGALLMALAVGLSVYFAYRTRPAYRPFSLEQQGLDRYRSSIDPHRKVFFWGLVGGLALLTGASATAEWQTYLQFANSTDFGSQDAQFGWDISFYTFVYPFLQVLLGYLYTAVVIAFIAGVVVHYLYGGVRLQSQGQRVTPAARVHLSVLLGVFVLLRAADYWLEQYGLVFSTRGYTFGASYTDVNAVLYAKIILFIIALVCAVLFFANIYFKNAMVPLVSLGLLLLSAVLIGGVYPAIVQQVTVSPNEQRLENPYIQRNIEATRSAYGVDDIEVIDYDAQTELTTSELAAEAETIPSVRLVDPAVVSQTFQQLQQVRGFYQFPQVLEVDRYTTSEGETVDTIVAARELDGPPSQEDRWLTRHLVYTHGFGMVAAAGNQVDSEGRPVFLEYNIPPTGELSQTGEGYEPRIYFGREGADYVIVNAEAEYDYPVDSEAPEVPTTEDAVTPTPSPSPEADEARAPADGQEEQPAQEQAGEEEQPSPEAEQPGSSEQPGGGSGQANNYYDGAGGVQLSSFFDKLMYAVKYQEVNILLNNAISNESQIIYVRDPAERVEKVAPFLTVDGKAYPAVVDGKIVWIVDAYTTSDRYPYSTPIDLAQATTDTFTENTTAVNALPGNQVNYIRNSVKATVDAYDGTVTLYGWDETDPVLQTWSKAFPGVVTDRGEISDTLLSHLRYPDDLYKVQRKILERYHITNADAFYGGQDFWTVPNDPKPQAGENPEPPYRQTIRFPGDEAPMYSLTSTFVPRGRENLAAFMAVNSDATSEGYGQLRVLELPRSTAVQGPGQIQNTFQSSAEVREVLLPLEQSSAQVTYGNLLTLPFAGGLLYVEPLYVQAGGSDASYPLLQQVLVGFGDQVAIGSNLQEALNNLFDGGEAPLEEPTTEEGTAEEGEQAPADGDLAQALEDAAAAYEDGQTALREGDFAAYGEANERLKEALDRAEAAAGDGGGGE</sequence>
<evidence type="ECO:0000256" key="3">
    <source>
        <dbReference type="ARBA" id="ARBA00022989"/>
    </source>
</evidence>
<dbReference type="EMBL" id="CP051627">
    <property type="protein sequence ID" value="UPT23037.1"/>
    <property type="molecule type" value="Genomic_DNA"/>
</dbReference>
<evidence type="ECO:0000256" key="2">
    <source>
        <dbReference type="ARBA" id="ARBA00022692"/>
    </source>
</evidence>
<organism evidence="7 8">
    <name type="scientific">Thermobifida alba</name>
    <name type="common">Thermomonospora alba</name>
    <dbReference type="NCBI Taxonomy" id="53522"/>
    <lineage>
        <taxon>Bacteria</taxon>
        <taxon>Bacillati</taxon>
        <taxon>Actinomycetota</taxon>
        <taxon>Actinomycetes</taxon>
        <taxon>Streptosporangiales</taxon>
        <taxon>Nocardiopsidaceae</taxon>
        <taxon>Thermobifida</taxon>
    </lineage>
</organism>
<feature type="region of interest" description="Disordered" evidence="6">
    <location>
        <begin position="488"/>
        <end position="559"/>
    </location>
</feature>
<evidence type="ECO:0000256" key="6">
    <source>
        <dbReference type="SAM" id="MobiDB-lite"/>
    </source>
</evidence>
<evidence type="ECO:0000313" key="8">
    <source>
        <dbReference type="Proteomes" id="UP000832041"/>
    </source>
</evidence>
<feature type="transmembrane region" description="Helical" evidence="5">
    <location>
        <begin position="274"/>
        <end position="294"/>
    </location>
</feature>
<comment type="similarity">
    <text evidence="5">Belongs to the UPF0182 family.</text>
</comment>
<feature type="transmembrane region" description="Helical" evidence="5">
    <location>
        <begin position="103"/>
        <end position="122"/>
    </location>
</feature>